<dbReference type="PANTHER" id="PTHR43157:SF31">
    <property type="entry name" value="PHOSPHATIDYLINOSITOL-GLYCAN BIOSYNTHESIS CLASS F PROTEIN"/>
    <property type="match status" value="1"/>
</dbReference>
<comment type="caution">
    <text evidence="4">The sequence shown here is derived from an EMBL/GenBank/DDBJ whole genome shotgun (WGS) entry which is preliminary data.</text>
</comment>
<sequence length="306" mass="32551">MSPRWTTADISDQSGRVAVITGANAGIGYHTAKALAERGATVVMACRDGDRARRAAQTITTATPIAVVGLDLASLASVHDAARRIRERYDRLDLLINNAGVWWPPYTRTEDGFELQFGVNHLAHFALTGLLLELLLATPASRVVTVTSLGHRSGVVDFDDLHSERRYRRNTAYAQSKLANLLFTYELQRRLAADGAPTAALAAHPGGARTELFRDASPAFRAVNAVIGPLFTQPPDAGALPTLRAATDPHAPGGGLYGPSGPGQFKGSPVRVTSSPASHDGHTQARLWQVSERLTGVSPVTAPGRV</sequence>
<reference evidence="4 5" key="1">
    <citation type="submission" date="2021-01" db="EMBL/GenBank/DDBJ databases">
        <title>Whole genome shotgun sequence of Planobispora siamensis NBRC 107568.</title>
        <authorList>
            <person name="Komaki H."/>
            <person name="Tamura T."/>
        </authorList>
    </citation>
    <scope>NUCLEOTIDE SEQUENCE [LARGE SCALE GENOMIC DNA]</scope>
    <source>
        <strain evidence="4 5">NBRC 107568</strain>
    </source>
</reference>
<dbReference type="Pfam" id="PF00106">
    <property type="entry name" value="adh_short"/>
    <property type="match status" value="1"/>
</dbReference>
<feature type="compositionally biased region" description="Gly residues" evidence="3">
    <location>
        <begin position="252"/>
        <end position="261"/>
    </location>
</feature>
<proteinExistence type="inferred from homology"/>
<comment type="similarity">
    <text evidence="2">Belongs to the short-chain dehydrogenases/reductases (SDR) family.</text>
</comment>
<dbReference type="EMBL" id="BOOJ01000076">
    <property type="protein sequence ID" value="GIH97087.1"/>
    <property type="molecule type" value="Genomic_DNA"/>
</dbReference>
<dbReference type="PRINTS" id="PR00081">
    <property type="entry name" value="GDHRDH"/>
</dbReference>
<evidence type="ECO:0000256" key="2">
    <source>
        <dbReference type="RuleBase" id="RU000363"/>
    </source>
</evidence>
<dbReference type="GO" id="GO:0016491">
    <property type="term" value="F:oxidoreductase activity"/>
    <property type="evidence" value="ECO:0007669"/>
    <property type="project" value="UniProtKB-KW"/>
</dbReference>
<dbReference type="PRINTS" id="PR00080">
    <property type="entry name" value="SDRFAMILY"/>
</dbReference>
<evidence type="ECO:0000313" key="5">
    <source>
        <dbReference type="Proteomes" id="UP000619788"/>
    </source>
</evidence>
<evidence type="ECO:0000256" key="1">
    <source>
        <dbReference type="ARBA" id="ARBA00023002"/>
    </source>
</evidence>
<dbReference type="PANTHER" id="PTHR43157">
    <property type="entry name" value="PHOSPHATIDYLINOSITOL-GLYCAN BIOSYNTHESIS CLASS F PROTEIN-RELATED"/>
    <property type="match status" value="1"/>
</dbReference>
<dbReference type="Gene3D" id="3.40.50.720">
    <property type="entry name" value="NAD(P)-binding Rossmann-like Domain"/>
    <property type="match status" value="1"/>
</dbReference>
<feature type="region of interest" description="Disordered" evidence="3">
    <location>
        <begin position="246"/>
        <end position="283"/>
    </location>
</feature>
<dbReference type="CDD" id="cd05327">
    <property type="entry name" value="retinol-DH_like_SDR_c_like"/>
    <property type="match status" value="1"/>
</dbReference>
<name>A0A8J3SMR8_9ACTN</name>
<keyword evidence="5" id="KW-1185">Reference proteome</keyword>
<evidence type="ECO:0000256" key="3">
    <source>
        <dbReference type="SAM" id="MobiDB-lite"/>
    </source>
</evidence>
<evidence type="ECO:0000313" key="4">
    <source>
        <dbReference type="EMBL" id="GIH97087.1"/>
    </source>
</evidence>
<keyword evidence="1" id="KW-0560">Oxidoreductase</keyword>
<protein>
    <submittedName>
        <fullName evidence="4">Short-chain dehydrogenase</fullName>
    </submittedName>
</protein>
<dbReference type="AlphaFoldDB" id="A0A8J3SMR8"/>
<dbReference type="InterPro" id="IPR002347">
    <property type="entry name" value="SDR_fam"/>
</dbReference>
<gene>
    <name evidence="4" type="ORF">Psi01_77170</name>
</gene>
<organism evidence="4 5">
    <name type="scientific">Planobispora siamensis</name>
    <dbReference type="NCBI Taxonomy" id="936338"/>
    <lineage>
        <taxon>Bacteria</taxon>
        <taxon>Bacillati</taxon>
        <taxon>Actinomycetota</taxon>
        <taxon>Actinomycetes</taxon>
        <taxon>Streptosporangiales</taxon>
        <taxon>Streptosporangiaceae</taxon>
        <taxon>Planobispora</taxon>
    </lineage>
</organism>
<dbReference type="Proteomes" id="UP000619788">
    <property type="component" value="Unassembled WGS sequence"/>
</dbReference>
<accession>A0A8J3SMR8</accession>
<dbReference type="RefSeq" id="WP_204069100.1">
    <property type="nucleotide sequence ID" value="NZ_BOOJ01000076.1"/>
</dbReference>
<dbReference type="InterPro" id="IPR036291">
    <property type="entry name" value="NAD(P)-bd_dom_sf"/>
</dbReference>
<dbReference type="NCBIfam" id="NF004846">
    <property type="entry name" value="PRK06197.1"/>
    <property type="match status" value="1"/>
</dbReference>
<dbReference type="SUPFAM" id="SSF51735">
    <property type="entry name" value="NAD(P)-binding Rossmann-fold domains"/>
    <property type="match status" value="1"/>
</dbReference>